<dbReference type="eggNOG" id="COG2755">
    <property type="taxonomic scope" value="Bacteria"/>
</dbReference>
<dbReference type="SUPFAM" id="SSF52266">
    <property type="entry name" value="SGNH hydrolase"/>
    <property type="match status" value="1"/>
</dbReference>
<evidence type="ECO:0000313" key="4">
    <source>
        <dbReference type="EMBL" id="AFN75315.1"/>
    </source>
</evidence>
<dbReference type="Gene3D" id="2.60.120.260">
    <property type="entry name" value="Galactose-binding domain-like"/>
    <property type="match status" value="1"/>
</dbReference>
<evidence type="ECO:0000259" key="2">
    <source>
        <dbReference type="Pfam" id="PF13472"/>
    </source>
</evidence>
<dbReference type="Pfam" id="PF18962">
    <property type="entry name" value="Por_Secre_tail"/>
    <property type="match status" value="1"/>
</dbReference>
<dbReference type="PANTHER" id="PTHR43784">
    <property type="entry name" value="GDSL-LIKE LIPASE/ACYLHYDROLASE, PUTATIVE (AFU_ORTHOLOGUE AFUA_2G00820)-RELATED"/>
    <property type="match status" value="1"/>
</dbReference>
<evidence type="ECO:0000313" key="5">
    <source>
        <dbReference type="Proteomes" id="UP000009011"/>
    </source>
</evidence>
<dbReference type="RefSeq" id="WP_014856747.1">
    <property type="nucleotide sequence ID" value="NC_018178.1"/>
</dbReference>
<feature type="domain" description="SGNH hydrolase-type esterase" evidence="2">
    <location>
        <begin position="209"/>
        <end position="393"/>
    </location>
</feature>
<dbReference type="CDD" id="cd01830">
    <property type="entry name" value="XynE_like"/>
    <property type="match status" value="1"/>
</dbReference>
<dbReference type="GO" id="GO:0016788">
    <property type="term" value="F:hydrolase activity, acting on ester bonds"/>
    <property type="evidence" value="ECO:0007669"/>
    <property type="project" value="UniProtKB-ARBA"/>
</dbReference>
<dbReference type="Proteomes" id="UP000009011">
    <property type="component" value="Chromosome"/>
</dbReference>
<keyword evidence="1" id="KW-0812">Transmembrane</keyword>
<evidence type="ECO:0000256" key="1">
    <source>
        <dbReference type="SAM" id="Phobius"/>
    </source>
</evidence>
<accession>I6Z820</accession>
<feature type="domain" description="Secretion system C-terminal sorting" evidence="3">
    <location>
        <begin position="588"/>
        <end position="663"/>
    </location>
</feature>
<dbReference type="HOGENOM" id="CLU_412069_0_0_10"/>
<feature type="transmembrane region" description="Helical" evidence="1">
    <location>
        <begin position="7"/>
        <end position="28"/>
    </location>
</feature>
<dbReference type="InterPro" id="IPR036514">
    <property type="entry name" value="SGNH_hydro_sf"/>
</dbReference>
<evidence type="ECO:0000259" key="3">
    <source>
        <dbReference type="Pfam" id="PF18962"/>
    </source>
</evidence>
<dbReference type="KEGG" id="mro:MROS_2085"/>
<dbReference type="InterPro" id="IPR013830">
    <property type="entry name" value="SGNH_hydro"/>
</dbReference>
<dbReference type="OrthoDB" id="9794725at2"/>
<dbReference type="NCBIfam" id="TIGR04183">
    <property type="entry name" value="Por_Secre_tail"/>
    <property type="match status" value="1"/>
</dbReference>
<dbReference type="Gene3D" id="2.60.40.4070">
    <property type="match status" value="1"/>
</dbReference>
<dbReference type="InterPro" id="IPR053140">
    <property type="entry name" value="GDSL_Rv0518-like"/>
</dbReference>
<gene>
    <name evidence="4" type="ordered locus">MROS_2085</name>
</gene>
<sequence>MKNIVKILGIVGKNFLALMLISCIAVYGQTENQKWVGTWTTSPQLVEPQNNPPDPPGLTNNTVRQIVRVSLGGDVLRVRFSNEFSGSPVTINSAHVAVSKGNGVIDKSTDKALSFNGKPDVTMAAGSAVISDPIEFDLTPLTDIAITIYFGNTSRDVTGHPGSRTTSYILAGNNVDKEDFAGAVTTDHWYVINTIDVLAPDSAFAVVTLGNSITDGRGSGTNKQNRWPDELAKRLQANPETKQVAVLNAGIGGNCVLKQCLGPSALSRFERDVLNQNGVRWLIILEGINDIGGSNSIDVADDLIEAYKQMIYHAHSRGIYVYGATLLPMKGSFYFSETREAARQKVNEWIRTGGYFDAVIDLDRALRNPEDTLSLLPEADTGDHLHPNETGHRMIAEAVDLTLFTKTDSLIAEYQSHSIFLESECGTVGSNWQIIEDDNASNSKYVTIRSGLESLNQAPTGDENIITIPFSIDTSGVYYLMARVNCPTYNDDSFWISVDNEDYRMYNGLASNGWEWKLLDSFELESGEHIIAVSYREDGAGLDKLAVSDLQFLPLGEGEAAINLCDATDIKERNNYEKKVGFILEQNYPNPFNPTTRISFEISKADKVSLKIYDLLGKEIVTLFEGFKHAGEYSVNFDADKLSSGIYICRLLVGNKIDAKKIVLMK</sequence>
<dbReference type="Gene3D" id="3.40.50.1110">
    <property type="entry name" value="SGNH hydrolase"/>
    <property type="match status" value="1"/>
</dbReference>
<dbReference type="Pfam" id="PF13472">
    <property type="entry name" value="Lipase_GDSL_2"/>
    <property type="match status" value="1"/>
</dbReference>
<dbReference type="EMBL" id="CP003557">
    <property type="protein sequence ID" value="AFN75315.1"/>
    <property type="molecule type" value="Genomic_DNA"/>
</dbReference>
<protein>
    <submittedName>
        <fullName evidence="4">Lipolytic protein G-D-S-L family</fullName>
    </submittedName>
</protein>
<dbReference type="AlphaFoldDB" id="I6Z820"/>
<keyword evidence="1" id="KW-0472">Membrane</keyword>
<keyword evidence="5" id="KW-1185">Reference proteome</keyword>
<reference evidence="4 5" key="1">
    <citation type="journal article" date="2013" name="PLoS ONE">
        <title>Genomic analysis of Melioribacter roseus, facultatively anaerobic organotrophic bacterium representing a novel deep lineage within Bacteriodetes/Chlorobi group.</title>
        <authorList>
            <person name="Kadnikov V.V."/>
            <person name="Mardanov A.V."/>
            <person name="Podosokorskaya O.A."/>
            <person name="Gavrilov S.N."/>
            <person name="Kublanov I.V."/>
            <person name="Beletsky A.V."/>
            <person name="Bonch-Osmolovskaya E.A."/>
            <person name="Ravin N.V."/>
        </authorList>
    </citation>
    <scope>NUCLEOTIDE SEQUENCE [LARGE SCALE GENOMIC DNA]</scope>
    <source>
        <strain evidence="5">JCM 17771 / P3M-2</strain>
    </source>
</reference>
<keyword evidence="1" id="KW-1133">Transmembrane helix</keyword>
<dbReference type="STRING" id="1191523.MROS_2085"/>
<organism evidence="4 5">
    <name type="scientific">Melioribacter roseus (strain DSM 23840 / JCM 17771 / VKM B-2668 / P3M-2)</name>
    <dbReference type="NCBI Taxonomy" id="1191523"/>
    <lineage>
        <taxon>Bacteria</taxon>
        <taxon>Pseudomonadati</taxon>
        <taxon>Ignavibacteriota</taxon>
        <taxon>Ignavibacteria</taxon>
        <taxon>Ignavibacteriales</taxon>
        <taxon>Melioribacteraceae</taxon>
        <taxon>Melioribacter</taxon>
    </lineage>
</organism>
<dbReference type="InterPro" id="IPR026444">
    <property type="entry name" value="Secre_tail"/>
</dbReference>
<name>I6Z820_MELRP</name>
<dbReference type="PATRIC" id="fig|1191523.3.peg.2205"/>
<proteinExistence type="predicted"/>
<dbReference type="PANTHER" id="PTHR43784:SF2">
    <property type="entry name" value="GDSL-LIKE LIPASE_ACYLHYDROLASE, PUTATIVE (AFU_ORTHOLOGUE AFUA_2G00820)-RELATED"/>
    <property type="match status" value="1"/>
</dbReference>